<dbReference type="PANTHER" id="PTHR46797:SF1">
    <property type="entry name" value="METHYLPHOSPHONATE SYNTHASE"/>
    <property type="match status" value="1"/>
</dbReference>
<dbReference type="PANTHER" id="PTHR46797">
    <property type="entry name" value="HTH-TYPE TRANSCRIPTIONAL REGULATOR"/>
    <property type="match status" value="1"/>
</dbReference>
<keyword evidence="1" id="KW-0238">DNA-binding</keyword>
<dbReference type="GO" id="GO:0003677">
    <property type="term" value="F:DNA binding"/>
    <property type="evidence" value="ECO:0007669"/>
    <property type="project" value="UniProtKB-KW"/>
</dbReference>
<gene>
    <name evidence="3" type="ORF">CKA38_05255</name>
</gene>
<keyword evidence="4" id="KW-1185">Reference proteome</keyword>
<sequence length="99" mass="11229">MGDSLCHFCQCARMKSGEKRRAERRKHKKELSEKLGRLIAAERKKIGLNQDDFAHEAGIHRSYIGFIERGQRTITVALLADVCRALGKPPSTLLKKLKL</sequence>
<evidence type="ECO:0000256" key="1">
    <source>
        <dbReference type="ARBA" id="ARBA00023125"/>
    </source>
</evidence>
<dbReference type="CDD" id="cd00093">
    <property type="entry name" value="HTH_XRE"/>
    <property type="match status" value="1"/>
</dbReference>
<dbReference type="KEGG" id="elut:CKA38_05255"/>
<dbReference type="PROSITE" id="PS50943">
    <property type="entry name" value="HTH_CROC1"/>
    <property type="match status" value="1"/>
</dbReference>
<name>A0A2U8E1N0_9BACT</name>
<dbReference type="InterPro" id="IPR050807">
    <property type="entry name" value="TransReg_Diox_bact_type"/>
</dbReference>
<accession>A0A2U8E1N0</accession>
<dbReference type="SUPFAM" id="SSF47413">
    <property type="entry name" value="lambda repressor-like DNA-binding domains"/>
    <property type="match status" value="1"/>
</dbReference>
<dbReference type="SMART" id="SM00530">
    <property type="entry name" value="HTH_XRE"/>
    <property type="match status" value="1"/>
</dbReference>
<dbReference type="InterPro" id="IPR001387">
    <property type="entry name" value="Cro/C1-type_HTH"/>
</dbReference>
<dbReference type="AlphaFoldDB" id="A0A2U8E1N0"/>
<evidence type="ECO:0000259" key="2">
    <source>
        <dbReference type="PROSITE" id="PS50943"/>
    </source>
</evidence>
<dbReference type="Proteomes" id="UP000244896">
    <property type="component" value="Chromosome"/>
</dbReference>
<evidence type="ECO:0000313" key="3">
    <source>
        <dbReference type="EMBL" id="AWI08741.1"/>
    </source>
</evidence>
<protein>
    <recommendedName>
        <fullName evidence="2">HTH cro/C1-type domain-containing protein</fullName>
    </recommendedName>
</protein>
<dbReference type="Pfam" id="PF01381">
    <property type="entry name" value="HTH_3"/>
    <property type="match status" value="1"/>
</dbReference>
<dbReference type="InterPro" id="IPR010982">
    <property type="entry name" value="Lambda_DNA-bd_dom_sf"/>
</dbReference>
<evidence type="ECO:0000313" key="4">
    <source>
        <dbReference type="Proteomes" id="UP000244896"/>
    </source>
</evidence>
<dbReference type="GO" id="GO:0003700">
    <property type="term" value="F:DNA-binding transcription factor activity"/>
    <property type="evidence" value="ECO:0007669"/>
    <property type="project" value="TreeGrafter"/>
</dbReference>
<dbReference type="Gene3D" id="1.10.260.40">
    <property type="entry name" value="lambda repressor-like DNA-binding domains"/>
    <property type="match status" value="1"/>
</dbReference>
<dbReference type="OrthoDB" id="9814553at2"/>
<dbReference type="EMBL" id="CP023004">
    <property type="protein sequence ID" value="AWI08741.1"/>
    <property type="molecule type" value="Genomic_DNA"/>
</dbReference>
<organism evidence="3 4">
    <name type="scientific">Ereboglobus luteus</name>
    <dbReference type="NCBI Taxonomy" id="1796921"/>
    <lineage>
        <taxon>Bacteria</taxon>
        <taxon>Pseudomonadati</taxon>
        <taxon>Verrucomicrobiota</taxon>
        <taxon>Opitutia</taxon>
        <taxon>Opitutales</taxon>
        <taxon>Opitutaceae</taxon>
        <taxon>Ereboglobus</taxon>
    </lineage>
</organism>
<feature type="domain" description="HTH cro/C1-type" evidence="2">
    <location>
        <begin position="39"/>
        <end position="93"/>
    </location>
</feature>
<reference evidence="3 4" key="1">
    <citation type="journal article" date="2018" name="Syst. Appl. Microbiol.">
        <title>Ereboglobus luteus gen. nov. sp. nov. from cockroach guts, and new insights into the oxygen relationship of the genera Opitutus and Didymococcus (Verrucomicrobia: Opitutaceae).</title>
        <authorList>
            <person name="Tegtmeier D."/>
            <person name="Belitz A."/>
            <person name="Radek R."/>
            <person name="Heimerl T."/>
            <person name="Brune A."/>
        </authorList>
    </citation>
    <scope>NUCLEOTIDE SEQUENCE [LARGE SCALE GENOMIC DNA]</scope>
    <source>
        <strain evidence="3 4">Ho45</strain>
    </source>
</reference>
<proteinExistence type="predicted"/>
<dbReference type="GO" id="GO:0005829">
    <property type="term" value="C:cytosol"/>
    <property type="evidence" value="ECO:0007669"/>
    <property type="project" value="TreeGrafter"/>
</dbReference>